<dbReference type="PANTHER" id="PTHR22726">
    <property type="entry name" value="METALLOENDOPEPTIDASE OMA1"/>
    <property type="match status" value="1"/>
</dbReference>
<comment type="cofactor">
    <cofactor evidence="6">
        <name>Zn(2+)</name>
        <dbReference type="ChEBI" id="CHEBI:29105"/>
    </cofactor>
    <text evidence="6">Binds 1 zinc ion per subunit.</text>
</comment>
<dbReference type="GO" id="GO:0046872">
    <property type="term" value="F:metal ion binding"/>
    <property type="evidence" value="ECO:0007669"/>
    <property type="project" value="UniProtKB-KW"/>
</dbReference>
<keyword evidence="1 6" id="KW-0645">Protease</keyword>
<reference evidence="8" key="1">
    <citation type="journal article" date="2020" name="mSystems">
        <title>Genome- and Community-Level Interaction Insights into Carbon Utilization and Element Cycling Functions of Hydrothermarchaeota in Hydrothermal Sediment.</title>
        <authorList>
            <person name="Zhou Z."/>
            <person name="Liu Y."/>
            <person name="Xu W."/>
            <person name="Pan J."/>
            <person name="Luo Z.H."/>
            <person name="Li M."/>
        </authorList>
    </citation>
    <scope>NUCLEOTIDE SEQUENCE [LARGE SCALE GENOMIC DNA]</scope>
    <source>
        <strain evidence="8">SpSt-897</strain>
    </source>
</reference>
<dbReference type="Gene3D" id="2.30.42.10">
    <property type="match status" value="1"/>
</dbReference>
<name>A0A7C3V0A4_9BACT</name>
<dbReference type="SUPFAM" id="SSF50156">
    <property type="entry name" value="PDZ domain-like"/>
    <property type="match status" value="1"/>
</dbReference>
<evidence type="ECO:0000256" key="4">
    <source>
        <dbReference type="ARBA" id="ARBA00022833"/>
    </source>
</evidence>
<comment type="similarity">
    <text evidence="6">Belongs to the peptidase M48 family.</text>
</comment>
<protein>
    <recommendedName>
        <fullName evidence="7">PDZ domain-containing protein</fullName>
    </recommendedName>
</protein>
<keyword evidence="5 6" id="KW-0482">Metalloprotease</keyword>
<proteinExistence type="inferred from homology"/>
<evidence type="ECO:0000256" key="6">
    <source>
        <dbReference type="RuleBase" id="RU003983"/>
    </source>
</evidence>
<dbReference type="InterPro" id="IPR051156">
    <property type="entry name" value="Mito/Outer_Membr_Metalloprot"/>
</dbReference>
<dbReference type="InterPro" id="IPR001915">
    <property type="entry name" value="Peptidase_M48"/>
</dbReference>
<evidence type="ECO:0000256" key="5">
    <source>
        <dbReference type="ARBA" id="ARBA00023049"/>
    </source>
</evidence>
<accession>A0A7C3V0A4</accession>
<dbReference type="Gene3D" id="3.30.2010.10">
    <property type="entry name" value="Metalloproteases ('zincins'), catalytic domain"/>
    <property type="match status" value="1"/>
</dbReference>
<dbReference type="PANTHER" id="PTHR22726:SF1">
    <property type="entry name" value="METALLOENDOPEPTIDASE OMA1, MITOCHONDRIAL"/>
    <property type="match status" value="1"/>
</dbReference>
<dbReference type="GO" id="GO:0004222">
    <property type="term" value="F:metalloendopeptidase activity"/>
    <property type="evidence" value="ECO:0007669"/>
    <property type="project" value="InterPro"/>
</dbReference>
<evidence type="ECO:0000256" key="1">
    <source>
        <dbReference type="ARBA" id="ARBA00022670"/>
    </source>
</evidence>
<evidence type="ECO:0000256" key="3">
    <source>
        <dbReference type="ARBA" id="ARBA00022801"/>
    </source>
</evidence>
<keyword evidence="3 6" id="KW-0378">Hydrolase</keyword>
<dbReference type="Pfam" id="PF01435">
    <property type="entry name" value="Peptidase_M48"/>
    <property type="match status" value="1"/>
</dbReference>
<gene>
    <name evidence="8" type="ORF">ENW96_12940</name>
</gene>
<dbReference type="AlphaFoldDB" id="A0A7C3V0A4"/>
<dbReference type="InterPro" id="IPR001478">
    <property type="entry name" value="PDZ"/>
</dbReference>
<dbReference type="PROSITE" id="PS50106">
    <property type="entry name" value="PDZ"/>
    <property type="match status" value="1"/>
</dbReference>
<keyword evidence="2" id="KW-0479">Metal-binding</keyword>
<feature type="domain" description="PDZ" evidence="7">
    <location>
        <begin position="80"/>
        <end position="133"/>
    </location>
</feature>
<dbReference type="GO" id="GO:0016020">
    <property type="term" value="C:membrane"/>
    <property type="evidence" value="ECO:0007669"/>
    <property type="project" value="TreeGrafter"/>
</dbReference>
<dbReference type="InterPro" id="IPR036034">
    <property type="entry name" value="PDZ_sf"/>
</dbReference>
<evidence type="ECO:0000313" key="8">
    <source>
        <dbReference type="EMBL" id="HGF35263.1"/>
    </source>
</evidence>
<dbReference type="GO" id="GO:0051603">
    <property type="term" value="P:proteolysis involved in protein catabolic process"/>
    <property type="evidence" value="ECO:0007669"/>
    <property type="project" value="TreeGrafter"/>
</dbReference>
<organism evidence="8">
    <name type="scientific">Desulfobacca acetoxidans</name>
    <dbReference type="NCBI Taxonomy" id="60893"/>
    <lineage>
        <taxon>Bacteria</taxon>
        <taxon>Pseudomonadati</taxon>
        <taxon>Thermodesulfobacteriota</taxon>
        <taxon>Desulfobaccia</taxon>
        <taxon>Desulfobaccales</taxon>
        <taxon>Desulfobaccaceae</taxon>
        <taxon>Desulfobacca</taxon>
    </lineage>
</organism>
<sequence length="439" mass="49001">MGRQLSHFGIGPVPALRLLRQGRLLAAAAFILLLLAGCARVTQPTPTAGEIDEVQLAASRRHPFRTWSLDRVSEVFLRLLATVPQSRGQSYPFLGFNWWLTESHQVVIDNVWRPSPANDAGLKQGDLILGVNNWPIDPWVAKWDQKIRTVREVCRDLGWGQRRIHYGQQGFTSGLNLLALPGEILVALMLDARYVAMEARGRYLSGPVEMLILRGDKKFLVTLYPQHLPAEYAILVDSHDQKLNAYAAPGRIILTSRLVLFCLNEDELALVEGHEIAHQALGHLTRGAGQRRLGGMAGQAWSLAGLFATQTLHKLANLGSAFWFKDTGPPSVRDAVVSAFSREDEREADLYGMWFAYQAGYDIERGLAVWERLGAISHDPFESTEFLDNHPSPMERLARLKIAARYFKAGQAAAVLLPSSDLARHFPAREARADQGYKW</sequence>
<comment type="caution">
    <text evidence="8">The sequence shown here is derived from an EMBL/GenBank/DDBJ whole genome shotgun (WGS) entry which is preliminary data.</text>
</comment>
<keyword evidence="4 6" id="KW-0862">Zinc</keyword>
<dbReference type="EMBL" id="DTMF01000312">
    <property type="protein sequence ID" value="HGF35263.1"/>
    <property type="molecule type" value="Genomic_DNA"/>
</dbReference>
<evidence type="ECO:0000256" key="2">
    <source>
        <dbReference type="ARBA" id="ARBA00022723"/>
    </source>
</evidence>
<evidence type="ECO:0000259" key="7">
    <source>
        <dbReference type="PROSITE" id="PS50106"/>
    </source>
</evidence>